<dbReference type="PANTHER" id="PTHR31143:SF2">
    <property type="entry name" value="FR47-LIKE DOMAIN-CONTAINING PROTEIN-RELATED"/>
    <property type="match status" value="1"/>
</dbReference>
<dbReference type="SUPFAM" id="SSF55729">
    <property type="entry name" value="Acyl-CoA N-acyltransferases (Nat)"/>
    <property type="match status" value="1"/>
</dbReference>
<dbReference type="PANTHER" id="PTHR31143">
    <property type="match status" value="1"/>
</dbReference>
<evidence type="ECO:0000259" key="1">
    <source>
        <dbReference type="PROSITE" id="PS51186"/>
    </source>
</evidence>
<dbReference type="Gene3D" id="3.40.630.110">
    <property type="entry name" value="GNAT acetyltransferase-like"/>
    <property type="match status" value="1"/>
</dbReference>
<name>A0A8J8SFA5_9FIRM</name>
<dbReference type="InterPro" id="IPR016181">
    <property type="entry name" value="Acyl_CoA_acyltransferase"/>
</dbReference>
<keyword evidence="3" id="KW-1185">Reference proteome</keyword>
<dbReference type="PROSITE" id="PS51186">
    <property type="entry name" value="GNAT"/>
    <property type="match status" value="1"/>
</dbReference>
<dbReference type="Proteomes" id="UP000683246">
    <property type="component" value="Chromosome"/>
</dbReference>
<gene>
    <name evidence="2" type="ORF">HZI73_02005</name>
</gene>
<dbReference type="EMBL" id="CP058649">
    <property type="protein sequence ID" value="QUI21134.1"/>
    <property type="molecule type" value="Genomic_DNA"/>
</dbReference>
<reference evidence="2" key="1">
    <citation type="submission" date="2020-07" db="EMBL/GenBank/DDBJ databases">
        <title>Vallitalea pronyensis genome.</title>
        <authorList>
            <person name="Postec A."/>
        </authorList>
    </citation>
    <scope>NUCLEOTIDE SEQUENCE</scope>
    <source>
        <strain evidence="2">FatNI3</strain>
    </source>
</reference>
<sequence length="265" mass="30072">MGDMIALKKDSIEIIKHFFDGAEDTLVYAYLDGQMGQAWVDQLENPTCAMIIVGNYVFYGGDYTSEAAKALVGYIPKSYKDAYINAMPDDTGWGALIEEAYKGRYRRYERYTTVKDMHAFDKEQLQHYIMQLPAEYTIKPFDEALYQKAMTKEWSMCFGLNYASAEDFLDRGIGFGVVYKGNLVCGASSYSVYDGGIEVQITTKEEHRRKGLAIACASALILACIQQQKYPHWDAAHKGSLELAEKLGYRFKEAYHAYSLRLKEA</sequence>
<dbReference type="InterPro" id="IPR027365">
    <property type="entry name" value="GNAT_acetyltra_YdfB-like"/>
</dbReference>
<dbReference type="KEGG" id="vpy:HZI73_02005"/>
<dbReference type="RefSeq" id="WP_212696596.1">
    <property type="nucleotide sequence ID" value="NZ_CP058649.1"/>
</dbReference>
<proteinExistence type="predicted"/>
<evidence type="ECO:0000313" key="2">
    <source>
        <dbReference type="EMBL" id="QUI21134.1"/>
    </source>
</evidence>
<accession>A0A8J8SFA5</accession>
<dbReference type="GO" id="GO:0016747">
    <property type="term" value="F:acyltransferase activity, transferring groups other than amino-acyl groups"/>
    <property type="evidence" value="ECO:0007669"/>
    <property type="project" value="InterPro"/>
</dbReference>
<dbReference type="AlphaFoldDB" id="A0A8J8SFA5"/>
<feature type="domain" description="N-acetyltransferase" evidence="1">
    <location>
        <begin position="136"/>
        <end position="265"/>
    </location>
</feature>
<evidence type="ECO:0000313" key="3">
    <source>
        <dbReference type="Proteomes" id="UP000683246"/>
    </source>
</evidence>
<organism evidence="2 3">
    <name type="scientific">Vallitalea pronyensis</name>
    <dbReference type="NCBI Taxonomy" id="1348613"/>
    <lineage>
        <taxon>Bacteria</taxon>
        <taxon>Bacillati</taxon>
        <taxon>Bacillota</taxon>
        <taxon>Clostridia</taxon>
        <taxon>Lachnospirales</taxon>
        <taxon>Vallitaleaceae</taxon>
        <taxon>Vallitalea</taxon>
    </lineage>
</organism>
<protein>
    <submittedName>
        <fullName evidence="2">GNAT family N-acetyltransferase</fullName>
    </submittedName>
</protein>
<dbReference type="InterPro" id="IPR042573">
    <property type="entry name" value="GNAT_acetyltra_N"/>
</dbReference>
<dbReference type="Pfam" id="PF12746">
    <property type="entry name" value="GNAT_acetyltran"/>
    <property type="match status" value="1"/>
</dbReference>
<dbReference type="Gene3D" id="3.40.630.30">
    <property type="match status" value="1"/>
</dbReference>
<dbReference type="InterPro" id="IPR000182">
    <property type="entry name" value="GNAT_dom"/>
</dbReference>